<evidence type="ECO:0000313" key="3">
    <source>
        <dbReference type="Proteomes" id="UP000451471"/>
    </source>
</evidence>
<keyword evidence="2" id="KW-0489">Methyltransferase</keyword>
<dbReference type="Proteomes" id="UP000451471">
    <property type="component" value="Unassembled WGS sequence"/>
</dbReference>
<dbReference type="AlphaFoldDB" id="A0A6B0GGN5"/>
<comment type="caution">
    <text evidence="2">The sequence shown here is derived from an EMBL/GenBank/DDBJ whole genome shotgun (WGS) entry which is preliminary data.</text>
</comment>
<keyword evidence="2" id="KW-0808">Transferase</keyword>
<accession>A0A6B0GGN5</accession>
<organism evidence="2 3">
    <name type="scientific">Halomarina oriensis</name>
    <dbReference type="NCBI Taxonomy" id="671145"/>
    <lineage>
        <taxon>Archaea</taxon>
        <taxon>Methanobacteriati</taxon>
        <taxon>Methanobacteriota</taxon>
        <taxon>Stenosarchaea group</taxon>
        <taxon>Halobacteria</taxon>
        <taxon>Halobacteriales</taxon>
        <taxon>Natronomonadaceae</taxon>
        <taxon>Halomarina</taxon>
    </lineage>
</organism>
<feature type="domain" description="Methyltransferase FkbM" evidence="1">
    <location>
        <begin position="95"/>
        <end position="236"/>
    </location>
</feature>
<keyword evidence="3" id="KW-1185">Reference proteome</keyword>
<reference evidence="2 3" key="1">
    <citation type="submission" date="2019-12" db="EMBL/GenBank/DDBJ databases">
        <title>Halocatena pleomorpha gen. nov. sp. nov., an extremely halophilic archaeon of family Halobacteriaceae isolated from saltpan soil.</title>
        <authorList>
            <person name="Pal Y."/>
            <person name="Verma A."/>
            <person name="Krishnamurthi S."/>
            <person name="Kumar P."/>
        </authorList>
    </citation>
    <scope>NUCLEOTIDE SEQUENCE [LARGE SCALE GENOMIC DNA]</scope>
    <source>
        <strain evidence="2 3">JCM 16495</strain>
    </source>
</reference>
<dbReference type="InterPro" id="IPR052514">
    <property type="entry name" value="SAM-dependent_MTase"/>
</dbReference>
<dbReference type="RefSeq" id="WP_158202861.1">
    <property type="nucleotide sequence ID" value="NZ_WSZK01000004.1"/>
</dbReference>
<dbReference type="SUPFAM" id="SSF53335">
    <property type="entry name" value="S-adenosyl-L-methionine-dependent methyltransferases"/>
    <property type="match status" value="1"/>
</dbReference>
<dbReference type="GO" id="GO:0008168">
    <property type="term" value="F:methyltransferase activity"/>
    <property type="evidence" value="ECO:0007669"/>
    <property type="project" value="UniProtKB-KW"/>
</dbReference>
<gene>
    <name evidence="2" type="ORF">GQS65_01255</name>
</gene>
<dbReference type="NCBIfam" id="TIGR01444">
    <property type="entry name" value="fkbM_fam"/>
    <property type="match status" value="1"/>
</dbReference>
<dbReference type="InterPro" id="IPR006342">
    <property type="entry name" value="FkbM_mtfrase"/>
</dbReference>
<sequence length="261" mass="28229">MGATGFVRYAGSSVRENGVDGIRMAVDELRWSLHRRARSLHWLTTNTKTVTISGETVRFRRQTASEWDHMRAIALERPMLSAFLDDLQPTDTVWDVGGNVGSWACFGASRGASVVTFEPVEANRRALARNVARNGLGDRVDVRSVALSNEAGIASFTLDNRCADGAGAGRGSLLDDWQDGAVVEVETARGDEVAADTPDVLKVDVEGAEAMVLDGLGDLLGDVRVAFVELHRIDDERALALLNDAGLSVTFRESGMVRAER</sequence>
<dbReference type="Pfam" id="PF05050">
    <property type="entry name" value="Methyltransf_21"/>
    <property type="match status" value="1"/>
</dbReference>
<dbReference type="GO" id="GO:0032259">
    <property type="term" value="P:methylation"/>
    <property type="evidence" value="ECO:0007669"/>
    <property type="project" value="UniProtKB-KW"/>
</dbReference>
<evidence type="ECO:0000313" key="2">
    <source>
        <dbReference type="EMBL" id="MWG33127.1"/>
    </source>
</evidence>
<dbReference type="OrthoDB" id="275825at2157"/>
<dbReference type="EMBL" id="WSZK01000004">
    <property type="protein sequence ID" value="MWG33127.1"/>
    <property type="molecule type" value="Genomic_DNA"/>
</dbReference>
<protein>
    <submittedName>
        <fullName evidence="2">FkbM family methyltransferase</fullName>
    </submittedName>
</protein>
<name>A0A6B0GGN5_9EURY</name>
<dbReference type="PANTHER" id="PTHR34203">
    <property type="entry name" value="METHYLTRANSFERASE, FKBM FAMILY PROTEIN"/>
    <property type="match status" value="1"/>
</dbReference>
<dbReference type="Gene3D" id="3.40.50.150">
    <property type="entry name" value="Vaccinia Virus protein VP39"/>
    <property type="match status" value="1"/>
</dbReference>
<dbReference type="InterPro" id="IPR029063">
    <property type="entry name" value="SAM-dependent_MTases_sf"/>
</dbReference>
<dbReference type="PANTHER" id="PTHR34203:SF15">
    <property type="entry name" value="SLL1173 PROTEIN"/>
    <property type="match status" value="1"/>
</dbReference>
<evidence type="ECO:0000259" key="1">
    <source>
        <dbReference type="Pfam" id="PF05050"/>
    </source>
</evidence>
<proteinExistence type="predicted"/>